<protein>
    <recommendedName>
        <fullName evidence="4">Lipoprotein</fullName>
    </recommendedName>
</protein>
<dbReference type="Proteomes" id="UP001221411">
    <property type="component" value="Unassembled WGS sequence"/>
</dbReference>
<feature type="chain" id="PRO_5045328383" description="Lipoprotein" evidence="1">
    <location>
        <begin position="18"/>
        <end position="117"/>
    </location>
</feature>
<evidence type="ECO:0000256" key="1">
    <source>
        <dbReference type="SAM" id="SignalP"/>
    </source>
</evidence>
<evidence type="ECO:0000313" key="2">
    <source>
        <dbReference type="EMBL" id="MDC0744478.1"/>
    </source>
</evidence>
<name>A0ABT5ERN6_9BACT</name>
<evidence type="ECO:0008006" key="4">
    <source>
        <dbReference type="Google" id="ProtNLM"/>
    </source>
</evidence>
<sequence>MRLLPASLLSLCLISLAACSPSSDEVACTTIAAISVTVDVVDSTGAPVTDADLTYTVNGGPSKPCEQVVENSYDCGVEESGNFVITATRDMATKSANVTVTADECHVIGQSLTMTLD</sequence>
<proteinExistence type="predicted"/>
<dbReference type="InterPro" id="IPR013783">
    <property type="entry name" value="Ig-like_fold"/>
</dbReference>
<keyword evidence="1" id="KW-0732">Signal</keyword>
<accession>A0ABT5ERN6</accession>
<dbReference type="InterPro" id="IPR008964">
    <property type="entry name" value="Invasin/intimin_cell_adhesion"/>
</dbReference>
<dbReference type="Gene3D" id="2.60.40.10">
    <property type="entry name" value="Immunoglobulins"/>
    <property type="match status" value="1"/>
</dbReference>
<reference evidence="2 3" key="1">
    <citation type="submission" date="2022-11" db="EMBL/GenBank/DDBJ databases">
        <title>Minimal conservation of predation-associated metabolite biosynthetic gene clusters underscores biosynthetic potential of Myxococcota including descriptions for ten novel species: Archangium lansinium sp. nov., Myxococcus landrumus sp. nov., Nannocystis bai.</title>
        <authorList>
            <person name="Ahearne A."/>
            <person name="Stevens C."/>
            <person name="Dowd S."/>
        </authorList>
    </citation>
    <scope>NUCLEOTIDE SEQUENCE [LARGE SCALE GENOMIC DNA]</scope>
    <source>
        <strain evidence="2 3">RJM3</strain>
    </source>
</reference>
<organism evidence="2 3">
    <name type="scientific">Polyangium mundeleinium</name>
    <dbReference type="NCBI Taxonomy" id="2995306"/>
    <lineage>
        <taxon>Bacteria</taxon>
        <taxon>Pseudomonadati</taxon>
        <taxon>Myxococcota</taxon>
        <taxon>Polyangia</taxon>
        <taxon>Polyangiales</taxon>
        <taxon>Polyangiaceae</taxon>
        <taxon>Polyangium</taxon>
    </lineage>
</organism>
<feature type="signal peptide" evidence="1">
    <location>
        <begin position="1"/>
        <end position="17"/>
    </location>
</feature>
<evidence type="ECO:0000313" key="3">
    <source>
        <dbReference type="Proteomes" id="UP001221411"/>
    </source>
</evidence>
<dbReference type="PROSITE" id="PS51257">
    <property type="entry name" value="PROKAR_LIPOPROTEIN"/>
    <property type="match status" value="1"/>
</dbReference>
<keyword evidence="3" id="KW-1185">Reference proteome</keyword>
<dbReference type="RefSeq" id="WP_271921033.1">
    <property type="nucleotide sequence ID" value="NZ_JAQNDO010000001.1"/>
</dbReference>
<gene>
    <name evidence="2" type="ORF">POL67_24310</name>
</gene>
<dbReference type="EMBL" id="JAQNDO010000001">
    <property type="protein sequence ID" value="MDC0744478.1"/>
    <property type="molecule type" value="Genomic_DNA"/>
</dbReference>
<dbReference type="SUPFAM" id="SSF49373">
    <property type="entry name" value="Invasin/intimin cell-adhesion fragments"/>
    <property type="match status" value="1"/>
</dbReference>
<comment type="caution">
    <text evidence="2">The sequence shown here is derived from an EMBL/GenBank/DDBJ whole genome shotgun (WGS) entry which is preliminary data.</text>
</comment>